<dbReference type="Proteomes" id="UP001311232">
    <property type="component" value="Unassembled WGS sequence"/>
</dbReference>
<comment type="caution">
    <text evidence="2">The sequence shown here is derived from an EMBL/GenBank/DDBJ whole genome shotgun (WGS) entry which is preliminary data.</text>
</comment>
<proteinExistence type="predicted"/>
<keyword evidence="3" id="KW-1185">Reference proteome</keyword>
<evidence type="ECO:0000313" key="2">
    <source>
        <dbReference type="EMBL" id="KAK5622094.1"/>
    </source>
</evidence>
<organism evidence="2 3">
    <name type="scientific">Crenichthys baileyi</name>
    <name type="common">White River springfish</name>
    <dbReference type="NCBI Taxonomy" id="28760"/>
    <lineage>
        <taxon>Eukaryota</taxon>
        <taxon>Metazoa</taxon>
        <taxon>Chordata</taxon>
        <taxon>Craniata</taxon>
        <taxon>Vertebrata</taxon>
        <taxon>Euteleostomi</taxon>
        <taxon>Actinopterygii</taxon>
        <taxon>Neopterygii</taxon>
        <taxon>Teleostei</taxon>
        <taxon>Neoteleostei</taxon>
        <taxon>Acanthomorphata</taxon>
        <taxon>Ovalentaria</taxon>
        <taxon>Atherinomorphae</taxon>
        <taxon>Cyprinodontiformes</taxon>
        <taxon>Goodeidae</taxon>
        <taxon>Crenichthys</taxon>
    </lineage>
</organism>
<feature type="region of interest" description="Disordered" evidence="1">
    <location>
        <begin position="237"/>
        <end position="481"/>
    </location>
</feature>
<feature type="compositionally biased region" description="Basic residues" evidence="1">
    <location>
        <begin position="53"/>
        <end position="62"/>
    </location>
</feature>
<dbReference type="AlphaFoldDB" id="A0AAV9SKZ7"/>
<feature type="compositionally biased region" description="Low complexity" evidence="1">
    <location>
        <begin position="39"/>
        <end position="52"/>
    </location>
</feature>
<feature type="region of interest" description="Disordered" evidence="1">
    <location>
        <begin position="19"/>
        <end position="84"/>
    </location>
</feature>
<evidence type="ECO:0000313" key="3">
    <source>
        <dbReference type="Proteomes" id="UP001311232"/>
    </source>
</evidence>
<reference evidence="2 3" key="1">
    <citation type="submission" date="2021-06" db="EMBL/GenBank/DDBJ databases">
        <authorList>
            <person name="Palmer J.M."/>
        </authorList>
    </citation>
    <scope>NUCLEOTIDE SEQUENCE [LARGE SCALE GENOMIC DNA]</scope>
    <source>
        <strain evidence="2 3">MEX-2019</strain>
        <tissue evidence="2">Muscle</tissue>
    </source>
</reference>
<feature type="compositionally biased region" description="Low complexity" evidence="1">
    <location>
        <begin position="63"/>
        <end position="73"/>
    </location>
</feature>
<feature type="compositionally biased region" description="Acidic residues" evidence="1">
    <location>
        <begin position="256"/>
        <end position="270"/>
    </location>
</feature>
<protein>
    <submittedName>
        <fullName evidence="2">Uncharacterized protein</fullName>
    </submittedName>
</protein>
<gene>
    <name evidence="2" type="ORF">CRENBAI_010555</name>
</gene>
<dbReference type="EMBL" id="JAHHUM010000203">
    <property type="protein sequence ID" value="KAK5622094.1"/>
    <property type="molecule type" value="Genomic_DNA"/>
</dbReference>
<feature type="region of interest" description="Disordered" evidence="1">
    <location>
        <begin position="490"/>
        <end position="509"/>
    </location>
</feature>
<accession>A0AAV9SKZ7</accession>
<sequence length="509" mass="53713">MYGDEVEIVPSPMLLQEMEEAEGRQPTPVFPVSIPGRIRSSLSPTVSATSTSSRRRHHRHKPSSSPTGTAAAAEFPAGFGSCPGRRRRRGAAAIREVRMGASNPSSEGPSAMASSRLFSPELVDSHPAPSVVLQPSVQPPAHNWLQARLEKMKKDLKRQRCFTFGRHLMAHPEDLDLVHSVLQAEFITEGWLVAPAPVSTGGPFDPLLLAIRAAQILKDPGPLPGVAKLYEPLQPLLPEFPEGSEDGLPLLPEFPEGSEDGPPEFPEGSDDGPPQLQIPEFPEGSEDGPPLHPEFPEGSEDGPPLHPEFPEGSEDGPPLHPEFPEGFEDKPPLLPVPEGFENEAPLLPVSEGFKDEPPLILAPGRTHCGQMDSAPGLTDPQPDSEPQPAAAGSSEPQPAASGASEPQPAAAGSSEPQPAAAGSSEPQPAAAGSSEPQPAAAGSSEPQPAAAGSSEPQPAAAGSSEPRLILEGPMGGLPPLPRLIPEEFKCPPWFWPRRRPPRTSLRGFA</sequence>
<name>A0AAV9SKZ7_9TELE</name>
<evidence type="ECO:0000256" key="1">
    <source>
        <dbReference type="SAM" id="MobiDB-lite"/>
    </source>
</evidence>